<reference evidence="2" key="2">
    <citation type="submission" date="2011-03" db="EMBL/GenBank/DDBJ databases">
        <title>Comparative genomics and transcriptomics of Neospora caninum and Toxoplasma gondii.</title>
        <authorList>
            <person name="Reid A.J."/>
            <person name="Sohal A."/>
            <person name="Harris D."/>
            <person name="Quail M."/>
            <person name="Sanders M."/>
            <person name="Berriman M."/>
            <person name="Wastling J.M."/>
            <person name="Pain A."/>
        </authorList>
    </citation>
    <scope>NUCLEOTIDE SEQUENCE</scope>
    <source>
        <strain evidence="2">Liverpool</strain>
    </source>
</reference>
<dbReference type="EMBL" id="LN714483">
    <property type="protein sequence ID" value="CEL67989.1"/>
    <property type="molecule type" value="Genomic_DNA"/>
</dbReference>
<reference evidence="2" key="1">
    <citation type="submission" date="2011-02" db="EMBL/GenBank/DDBJ databases">
        <authorList>
            <person name="Aslett M."/>
        </authorList>
    </citation>
    <scope>NUCLEOTIDE SEQUENCE</scope>
    <source>
        <strain evidence="2">Liverpool</strain>
    </source>
</reference>
<evidence type="ECO:0000313" key="2">
    <source>
        <dbReference type="EMBL" id="CBZ53987.1"/>
    </source>
</evidence>
<feature type="region of interest" description="Disordered" evidence="1">
    <location>
        <begin position="1"/>
        <end position="102"/>
    </location>
</feature>
<dbReference type="RefSeq" id="XP_003884019.1">
    <property type="nucleotide sequence ID" value="XM_003883970.1"/>
</dbReference>
<accession>F0VJS6</accession>
<name>F0VJS6_NEOCL</name>
<sequence length="102" mass="11299">MASPQENDTRTKCALSSNKLPELRVSSPQDQPPSSPYMDPSTGKAIPIEEGDWRRTGVLPKQAQSDGESQNVDDKNALDPNQLDFGIERQESRLPEEGEITF</sequence>
<dbReference type="OMA" id="NDTRTKC"/>
<dbReference type="OrthoDB" id="330387at2759"/>
<dbReference type="Proteomes" id="UP000007494">
    <property type="component" value="Chromosome VIII"/>
</dbReference>
<dbReference type="eggNOG" id="ENOG502R0KT">
    <property type="taxonomic scope" value="Eukaryota"/>
</dbReference>
<keyword evidence="4" id="KW-1185">Reference proteome</keyword>
<protein>
    <submittedName>
        <fullName evidence="2">Uncharacterized protein</fullName>
    </submittedName>
</protein>
<dbReference type="GeneID" id="13443713"/>
<reference evidence="4" key="3">
    <citation type="journal article" date="2012" name="PLoS Pathog.">
        <title>Comparative genomics of the apicomplexan parasites Toxoplasma gondii and Neospora caninum: Coccidia differing in host range and transmission strategy.</title>
        <authorList>
            <person name="Reid A.J."/>
            <person name="Vermont S.J."/>
            <person name="Cotton J.A."/>
            <person name="Harris D."/>
            <person name="Hill-Cawthorne G.A."/>
            <person name="Konen-Waisman S."/>
            <person name="Latham S.M."/>
            <person name="Mourier T."/>
            <person name="Norton R."/>
            <person name="Quail M.A."/>
            <person name="Sanders M."/>
            <person name="Shanmugam D."/>
            <person name="Sohal A."/>
            <person name="Wasmuth J.D."/>
            <person name="Brunk B."/>
            <person name="Grigg M.E."/>
            <person name="Howard J.C."/>
            <person name="Parkinson J."/>
            <person name="Roos D.S."/>
            <person name="Trees A.J."/>
            <person name="Berriman M."/>
            <person name="Pain A."/>
            <person name="Wastling J.M."/>
        </authorList>
    </citation>
    <scope>NUCLEOTIDE SEQUENCE [LARGE SCALE GENOMIC DNA]</scope>
    <source>
        <strain evidence="4">Liverpool</strain>
    </source>
</reference>
<organism evidence="2 4">
    <name type="scientific">Neospora caninum (strain Liverpool)</name>
    <dbReference type="NCBI Taxonomy" id="572307"/>
    <lineage>
        <taxon>Eukaryota</taxon>
        <taxon>Sar</taxon>
        <taxon>Alveolata</taxon>
        <taxon>Apicomplexa</taxon>
        <taxon>Conoidasida</taxon>
        <taxon>Coccidia</taxon>
        <taxon>Eucoccidiorida</taxon>
        <taxon>Eimeriorina</taxon>
        <taxon>Sarcocystidae</taxon>
        <taxon>Neospora</taxon>
    </lineage>
</organism>
<proteinExistence type="predicted"/>
<evidence type="ECO:0000256" key="1">
    <source>
        <dbReference type="SAM" id="MobiDB-lite"/>
    </source>
</evidence>
<gene>
    <name evidence="3" type="ORF">BN1204_037690</name>
    <name evidence="2" type="ORF">NCLIV_037690</name>
</gene>
<evidence type="ECO:0000313" key="3">
    <source>
        <dbReference type="EMBL" id="CEL67989.1"/>
    </source>
</evidence>
<reference evidence="3" key="4">
    <citation type="journal article" date="2015" name="PLoS ONE">
        <title>Comprehensive Evaluation of Toxoplasma gondii VEG and Neospora caninum LIV Genomes with Tachyzoite Stage Transcriptome and Proteome Defines Novel Transcript Features.</title>
        <authorList>
            <person name="Ramaprasad A."/>
            <person name="Mourier T."/>
            <person name="Naeem R."/>
            <person name="Malas T.B."/>
            <person name="Moussa E."/>
            <person name="Panigrahi A."/>
            <person name="Vermont S.J."/>
            <person name="Otto T.D."/>
            <person name="Wastling J."/>
            <person name="Pain A."/>
        </authorList>
    </citation>
    <scope>NUCLEOTIDE SEQUENCE</scope>
    <source>
        <strain evidence="3">Liverpool</strain>
    </source>
</reference>
<feature type="compositionally biased region" description="Basic and acidic residues" evidence="1">
    <location>
        <begin position="86"/>
        <end position="96"/>
    </location>
</feature>
<dbReference type="AlphaFoldDB" id="F0VJS6"/>
<dbReference type="VEuPathDB" id="ToxoDB:NCLIV_037690"/>
<dbReference type="EMBL" id="FR823390">
    <property type="protein sequence ID" value="CBZ53987.1"/>
    <property type="molecule type" value="Genomic_DNA"/>
</dbReference>
<evidence type="ECO:0000313" key="4">
    <source>
        <dbReference type="Proteomes" id="UP000007494"/>
    </source>
</evidence>
<dbReference type="InParanoid" id="F0VJS6"/>